<dbReference type="PANTHER" id="PTHR42080:SF3">
    <property type="entry name" value="SRR1-LIKE DOMAIN-CONTAINING PROTEIN"/>
    <property type="match status" value="1"/>
</dbReference>
<protein>
    <recommendedName>
        <fullName evidence="1">SRR1-like domain-containing protein</fullName>
    </recommendedName>
</protein>
<evidence type="ECO:0000313" key="2">
    <source>
        <dbReference type="EMBL" id="OJJ83739.1"/>
    </source>
</evidence>
<dbReference type="AlphaFoldDB" id="A0A1L9VII7"/>
<dbReference type="GeneID" id="34466425"/>
<dbReference type="VEuPathDB" id="FungiDB:ASPGLDRAFT_82456"/>
<dbReference type="RefSeq" id="XP_022400437.1">
    <property type="nucleotide sequence ID" value="XM_022550165.1"/>
</dbReference>
<accession>A0A1L9VII7</accession>
<name>A0A1L9VII7_ASPGL</name>
<dbReference type="InterPro" id="IPR012942">
    <property type="entry name" value="SRR1-like"/>
</dbReference>
<reference evidence="3" key="1">
    <citation type="journal article" date="2017" name="Genome Biol.">
        <title>Comparative genomics reveals high biological diversity and specific adaptations in the industrially and medically important fungal genus Aspergillus.</title>
        <authorList>
            <person name="de Vries R.P."/>
            <person name="Riley R."/>
            <person name="Wiebenga A."/>
            <person name="Aguilar-Osorio G."/>
            <person name="Amillis S."/>
            <person name="Uchima C.A."/>
            <person name="Anderluh G."/>
            <person name="Asadollahi M."/>
            <person name="Askin M."/>
            <person name="Barry K."/>
            <person name="Battaglia E."/>
            <person name="Bayram O."/>
            <person name="Benocci T."/>
            <person name="Braus-Stromeyer S.A."/>
            <person name="Caldana C."/>
            <person name="Canovas D."/>
            <person name="Cerqueira G.C."/>
            <person name="Chen F."/>
            <person name="Chen W."/>
            <person name="Choi C."/>
            <person name="Clum A."/>
            <person name="Dos Santos R.A."/>
            <person name="Damasio A.R."/>
            <person name="Diallinas G."/>
            <person name="Emri T."/>
            <person name="Fekete E."/>
            <person name="Flipphi M."/>
            <person name="Freyberg S."/>
            <person name="Gallo A."/>
            <person name="Gournas C."/>
            <person name="Habgood R."/>
            <person name="Hainaut M."/>
            <person name="Harispe M.L."/>
            <person name="Henrissat B."/>
            <person name="Hilden K.S."/>
            <person name="Hope R."/>
            <person name="Hossain A."/>
            <person name="Karabika E."/>
            <person name="Karaffa L."/>
            <person name="Karanyi Z."/>
            <person name="Krasevec N."/>
            <person name="Kuo A."/>
            <person name="Kusch H."/>
            <person name="LaButti K."/>
            <person name="Lagendijk E.L."/>
            <person name="Lapidus A."/>
            <person name="Levasseur A."/>
            <person name="Lindquist E."/>
            <person name="Lipzen A."/>
            <person name="Logrieco A.F."/>
            <person name="MacCabe A."/>
            <person name="Maekelae M.R."/>
            <person name="Malavazi I."/>
            <person name="Melin P."/>
            <person name="Meyer V."/>
            <person name="Mielnichuk N."/>
            <person name="Miskei M."/>
            <person name="Molnar A.P."/>
            <person name="Mule G."/>
            <person name="Ngan C.Y."/>
            <person name="Orejas M."/>
            <person name="Orosz E."/>
            <person name="Ouedraogo J.P."/>
            <person name="Overkamp K.M."/>
            <person name="Park H.-S."/>
            <person name="Perrone G."/>
            <person name="Piumi F."/>
            <person name="Punt P.J."/>
            <person name="Ram A.F."/>
            <person name="Ramon A."/>
            <person name="Rauscher S."/>
            <person name="Record E."/>
            <person name="Riano-Pachon D.M."/>
            <person name="Robert V."/>
            <person name="Roehrig J."/>
            <person name="Ruller R."/>
            <person name="Salamov A."/>
            <person name="Salih N.S."/>
            <person name="Samson R.A."/>
            <person name="Sandor E."/>
            <person name="Sanguinetti M."/>
            <person name="Schuetze T."/>
            <person name="Sepcic K."/>
            <person name="Shelest E."/>
            <person name="Sherlock G."/>
            <person name="Sophianopoulou V."/>
            <person name="Squina F.M."/>
            <person name="Sun H."/>
            <person name="Susca A."/>
            <person name="Todd R.B."/>
            <person name="Tsang A."/>
            <person name="Unkles S.E."/>
            <person name="van de Wiele N."/>
            <person name="van Rossen-Uffink D."/>
            <person name="Oliveira J.V."/>
            <person name="Vesth T.C."/>
            <person name="Visser J."/>
            <person name="Yu J.-H."/>
            <person name="Zhou M."/>
            <person name="Andersen M.R."/>
            <person name="Archer D.B."/>
            <person name="Baker S.E."/>
            <person name="Benoit I."/>
            <person name="Brakhage A.A."/>
            <person name="Braus G.H."/>
            <person name="Fischer R."/>
            <person name="Frisvad J.C."/>
            <person name="Goldman G.H."/>
            <person name="Houbraken J."/>
            <person name="Oakley B."/>
            <person name="Pocsi I."/>
            <person name="Scazzocchio C."/>
            <person name="Seiboth B."/>
            <person name="vanKuyk P.A."/>
            <person name="Wortman J."/>
            <person name="Dyer P.S."/>
            <person name="Grigoriev I.V."/>
        </authorList>
    </citation>
    <scope>NUCLEOTIDE SEQUENCE [LARGE SCALE GENOMIC DNA]</scope>
    <source>
        <strain evidence="3">CBS 516.65</strain>
    </source>
</reference>
<evidence type="ECO:0000313" key="3">
    <source>
        <dbReference type="Proteomes" id="UP000184300"/>
    </source>
</evidence>
<dbReference type="Proteomes" id="UP000184300">
    <property type="component" value="Unassembled WGS sequence"/>
</dbReference>
<feature type="domain" description="SRR1-like" evidence="1">
    <location>
        <begin position="149"/>
        <end position="279"/>
    </location>
</feature>
<keyword evidence="3" id="KW-1185">Reference proteome</keyword>
<organism evidence="2 3">
    <name type="scientific">Aspergillus glaucus CBS 516.65</name>
    <dbReference type="NCBI Taxonomy" id="1160497"/>
    <lineage>
        <taxon>Eukaryota</taxon>
        <taxon>Fungi</taxon>
        <taxon>Dikarya</taxon>
        <taxon>Ascomycota</taxon>
        <taxon>Pezizomycotina</taxon>
        <taxon>Eurotiomycetes</taxon>
        <taxon>Eurotiomycetidae</taxon>
        <taxon>Eurotiales</taxon>
        <taxon>Aspergillaceae</taxon>
        <taxon>Aspergillus</taxon>
        <taxon>Aspergillus subgen. Aspergillus</taxon>
    </lineage>
</organism>
<gene>
    <name evidence="2" type="ORF">ASPGLDRAFT_82456</name>
</gene>
<dbReference type="PANTHER" id="PTHR42080">
    <property type="entry name" value="SRR1 DOMAIN-CONTAINING PROTEIN"/>
    <property type="match status" value="1"/>
</dbReference>
<dbReference type="EMBL" id="KV878898">
    <property type="protein sequence ID" value="OJJ83739.1"/>
    <property type="molecule type" value="Genomic_DNA"/>
</dbReference>
<sequence length="338" mass="38555">MTSPDETSPDNDLQKTLKLYSEGKPLFTRAVLEDLDHHLEKGEKKVMIRDYLNKEHIYDLEIPDWCADSADTVRIKYNGIETLTNLHPDEDRVSWGTRTMMITYGSQYKYNDITVEKVRAAFERQRGAWKQSKTCKHFTQQFEGFTPGQVAAITKIVGFALGPVAYLDVRSADGIGPSATNALTQHMALLTIAEILKQRNGGRKVKCYTQDPVNKGVGNEFLKTIGITSLDDPKGFLEVDDKTLVVSIHPNVPVRQVIADLQYPAAMLWNTVEEPVKREWEQKTMDDGDVTWIFPYSTDPVSSRVVRMAEQYDQLPFDDADDWFGKLTWYVRKHKKDA</sequence>
<proteinExistence type="predicted"/>
<dbReference type="OrthoDB" id="5230585at2759"/>
<evidence type="ECO:0000259" key="1">
    <source>
        <dbReference type="Pfam" id="PF07985"/>
    </source>
</evidence>
<dbReference type="Pfam" id="PF07985">
    <property type="entry name" value="SRR1"/>
    <property type="match status" value="1"/>
</dbReference>